<dbReference type="SUPFAM" id="SSF54695">
    <property type="entry name" value="POZ domain"/>
    <property type="match status" value="1"/>
</dbReference>
<sequence length="541" mass="59452">MRQPAVLPYPSRPRIPMSSIRDSSAPSIPAVMSLTSSRAESPVDLTITEPTVDQIQELDAKGTQHPKYYFEDGNIAFQVKDTLYNVHRYFFARDSAHFRAILQGAVQRTAAIEPCVLSGVNCADFDEFLAILYPTDFRRPAKKTTAQWISVLHLAAEWDFTNIKLLAIDNLTENATPIDKIVLGRRYGITDWLPGAYEAVCTREDPLNLDEGMTLGVEDTVRISAARQMYGTCRARYEMECLAGDLGDIFSLEKSTEGNSLSMGGEEKVINILEGQVMEAQMEYLATPNPPADSRTETAKSYNPDYHRGFIDVPWSGSIPEHLPIGTATGDGETLPTACPVLLLPENIPPPLSSFGATSPNIKDTLGGKQELTAIALEVKSNSTAVVASTFDPSATHPPTNTSDLSAAHLPMSTAFENFVRHESRPSSARSPIREELTCEDGPQNAIGPVDIESQQGNRMDTEYQGRRAGNSEAGQGGSSIKDGNHSSVEGLTPTQKRVLQRIMKKKEQQAAWVKNEREQAERVKKAREQAERVKNQNEQA</sequence>
<keyword evidence="5" id="KW-1185">Reference proteome</keyword>
<dbReference type="EMBL" id="KV417555">
    <property type="protein sequence ID" value="KZP20424.1"/>
    <property type="molecule type" value="Genomic_DNA"/>
</dbReference>
<protein>
    <recommendedName>
        <fullName evidence="3">BTB domain-containing protein</fullName>
    </recommendedName>
</protein>
<keyword evidence="1" id="KW-0175">Coiled coil</keyword>
<dbReference type="PROSITE" id="PS50097">
    <property type="entry name" value="BTB"/>
    <property type="match status" value="1"/>
</dbReference>
<organism evidence="4 5">
    <name type="scientific">Athelia psychrophila</name>
    <dbReference type="NCBI Taxonomy" id="1759441"/>
    <lineage>
        <taxon>Eukaryota</taxon>
        <taxon>Fungi</taxon>
        <taxon>Dikarya</taxon>
        <taxon>Basidiomycota</taxon>
        <taxon>Agaricomycotina</taxon>
        <taxon>Agaricomycetes</taxon>
        <taxon>Agaricomycetidae</taxon>
        <taxon>Atheliales</taxon>
        <taxon>Atheliaceae</taxon>
        <taxon>Athelia</taxon>
    </lineage>
</organism>
<dbReference type="Pfam" id="PF00651">
    <property type="entry name" value="BTB"/>
    <property type="match status" value="1"/>
</dbReference>
<dbReference type="InterPro" id="IPR011333">
    <property type="entry name" value="SKP1/BTB/POZ_sf"/>
</dbReference>
<evidence type="ECO:0000259" key="3">
    <source>
        <dbReference type="PROSITE" id="PS50097"/>
    </source>
</evidence>
<accession>A0A166J2N3</accession>
<name>A0A166J2N3_9AGAM</name>
<feature type="domain" description="BTB" evidence="3">
    <location>
        <begin position="73"/>
        <end position="141"/>
    </location>
</feature>
<evidence type="ECO:0000313" key="4">
    <source>
        <dbReference type="EMBL" id="KZP20424.1"/>
    </source>
</evidence>
<dbReference type="Gene3D" id="3.30.710.10">
    <property type="entry name" value="Potassium Channel Kv1.1, Chain A"/>
    <property type="match status" value="1"/>
</dbReference>
<dbReference type="InterPro" id="IPR000210">
    <property type="entry name" value="BTB/POZ_dom"/>
</dbReference>
<feature type="region of interest" description="Disordered" evidence="2">
    <location>
        <begin position="421"/>
        <end position="494"/>
    </location>
</feature>
<proteinExistence type="predicted"/>
<reference evidence="4 5" key="1">
    <citation type="journal article" date="2016" name="Mol. Biol. Evol.">
        <title>Comparative Genomics of Early-Diverging Mushroom-Forming Fungi Provides Insights into the Origins of Lignocellulose Decay Capabilities.</title>
        <authorList>
            <person name="Nagy L.G."/>
            <person name="Riley R."/>
            <person name="Tritt A."/>
            <person name="Adam C."/>
            <person name="Daum C."/>
            <person name="Floudas D."/>
            <person name="Sun H."/>
            <person name="Yadav J.S."/>
            <person name="Pangilinan J."/>
            <person name="Larsson K.H."/>
            <person name="Matsuura K."/>
            <person name="Barry K."/>
            <person name="Labutti K."/>
            <person name="Kuo R."/>
            <person name="Ohm R.A."/>
            <person name="Bhattacharya S.S."/>
            <person name="Shirouzu T."/>
            <person name="Yoshinaga Y."/>
            <person name="Martin F.M."/>
            <person name="Grigoriev I.V."/>
            <person name="Hibbett D.S."/>
        </authorList>
    </citation>
    <scope>NUCLEOTIDE SEQUENCE [LARGE SCALE GENOMIC DNA]</scope>
    <source>
        <strain evidence="4 5">CBS 109695</strain>
    </source>
</reference>
<feature type="region of interest" description="Disordered" evidence="2">
    <location>
        <begin position="1"/>
        <end position="23"/>
    </location>
</feature>
<dbReference type="Proteomes" id="UP000076532">
    <property type="component" value="Unassembled WGS sequence"/>
</dbReference>
<evidence type="ECO:0000256" key="2">
    <source>
        <dbReference type="SAM" id="MobiDB-lite"/>
    </source>
</evidence>
<evidence type="ECO:0000313" key="5">
    <source>
        <dbReference type="Proteomes" id="UP000076532"/>
    </source>
</evidence>
<evidence type="ECO:0000256" key="1">
    <source>
        <dbReference type="SAM" id="Coils"/>
    </source>
</evidence>
<feature type="coiled-coil region" evidence="1">
    <location>
        <begin position="504"/>
        <end position="541"/>
    </location>
</feature>
<dbReference type="AlphaFoldDB" id="A0A166J2N3"/>
<gene>
    <name evidence="4" type="ORF">FIBSPDRAFT_1044876</name>
</gene>